<dbReference type="FunFam" id="3.40.390.10:FF:000038">
    <property type="entry name" value="Metalloendopeptidase"/>
    <property type="match status" value="1"/>
</dbReference>
<reference evidence="12" key="2">
    <citation type="submission" date="2025-09" db="UniProtKB">
        <authorList>
            <consortium name="Ensembl"/>
        </authorList>
    </citation>
    <scope>IDENTIFICATION</scope>
</reference>
<keyword evidence="3" id="KW-0732">Signal</keyword>
<dbReference type="InterPro" id="IPR006026">
    <property type="entry name" value="Peptidase_Metallo"/>
</dbReference>
<keyword evidence="2 8" id="KW-0479">Metal-binding</keyword>
<dbReference type="PANTHER" id="PTHR10127">
    <property type="entry name" value="DISCOIDIN, CUB, EGF, LAMININ , AND ZINC METALLOPROTEASE DOMAIN CONTAINING"/>
    <property type="match status" value="1"/>
</dbReference>
<feature type="domain" description="Peptidase M12A" evidence="11">
    <location>
        <begin position="67"/>
        <end position="265"/>
    </location>
</feature>
<feature type="transmembrane region" description="Helical" evidence="10">
    <location>
        <begin position="16"/>
        <end position="38"/>
    </location>
</feature>
<sequence length="273" mass="31065">TASGCWTWVFRVLDYLLFDVSLVLFTYFSILSGVSTLIERANAHLGKHIDEPLVMFGDIAVPNGLQNADPCTARGCLWPKARDGKVYVPYRIANQFSQSKRNTIVRALQSFATSTCIRFTPHNSQRDYVNIQSLGGCYSYIGRRGLRQTVSLNSQGCVFEKVIQHEMLHALGFNHEQTRSDRDRHVRIQFQNVISGMEHNFRLIQTNNLGTPYDYDSVMHYGRFAFSRNGQPTIVPIPNPNVSIGRAERMSPIDIRRVNILYNCSMYLLAHVA</sequence>
<dbReference type="SUPFAM" id="SSF55486">
    <property type="entry name" value="Metalloproteases ('zincins'), catalytic domain"/>
    <property type="match status" value="1"/>
</dbReference>
<evidence type="ECO:0000256" key="1">
    <source>
        <dbReference type="ARBA" id="ARBA00022670"/>
    </source>
</evidence>
<evidence type="ECO:0000256" key="7">
    <source>
        <dbReference type="ARBA" id="ARBA00023157"/>
    </source>
</evidence>
<dbReference type="Gene3D" id="3.40.390.10">
    <property type="entry name" value="Collagenase (Catalytic Domain)"/>
    <property type="match status" value="1"/>
</dbReference>
<evidence type="ECO:0000256" key="2">
    <source>
        <dbReference type="ARBA" id="ARBA00022723"/>
    </source>
</evidence>
<evidence type="ECO:0000256" key="3">
    <source>
        <dbReference type="ARBA" id="ARBA00022729"/>
    </source>
</evidence>
<evidence type="ECO:0000313" key="12">
    <source>
        <dbReference type="Ensembl" id="ENSMMOP00000020173.1"/>
    </source>
</evidence>
<keyword evidence="10" id="KW-1133">Transmembrane helix</keyword>
<dbReference type="GO" id="GO:0004222">
    <property type="term" value="F:metalloendopeptidase activity"/>
    <property type="evidence" value="ECO:0007669"/>
    <property type="project" value="UniProtKB-UniRule"/>
</dbReference>
<organism evidence="12 13">
    <name type="scientific">Mola mola</name>
    <name type="common">Ocean sunfish</name>
    <name type="synonym">Tetraodon mola</name>
    <dbReference type="NCBI Taxonomy" id="94237"/>
    <lineage>
        <taxon>Eukaryota</taxon>
        <taxon>Metazoa</taxon>
        <taxon>Chordata</taxon>
        <taxon>Craniata</taxon>
        <taxon>Vertebrata</taxon>
        <taxon>Euteleostomi</taxon>
        <taxon>Actinopterygii</taxon>
        <taxon>Neopterygii</taxon>
        <taxon>Teleostei</taxon>
        <taxon>Neoteleostei</taxon>
        <taxon>Acanthomorphata</taxon>
        <taxon>Eupercaria</taxon>
        <taxon>Tetraodontiformes</taxon>
        <taxon>Molidae</taxon>
        <taxon>Mola</taxon>
    </lineage>
</organism>
<dbReference type="PRINTS" id="PR00480">
    <property type="entry name" value="ASTACIN"/>
</dbReference>
<dbReference type="GO" id="GO:0006508">
    <property type="term" value="P:proteolysis"/>
    <property type="evidence" value="ECO:0007669"/>
    <property type="project" value="UniProtKB-KW"/>
</dbReference>
<keyword evidence="7" id="KW-1015">Disulfide bond</keyword>
<keyword evidence="1 8" id="KW-0645">Protease</keyword>
<dbReference type="GO" id="GO:0008270">
    <property type="term" value="F:zinc ion binding"/>
    <property type="evidence" value="ECO:0007669"/>
    <property type="project" value="UniProtKB-UniRule"/>
</dbReference>
<keyword evidence="10" id="KW-0472">Membrane</keyword>
<keyword evidence="10" id="KW-0812">Transmembrane</keyword>
<protein>
    <recommendedName>
        <fullName evidence="9">Metalloendopeptidase</fullName>
        <ecNumber evidence="9">3.4.24.-</ecNumber>
    </recommendedName>
</protein>
<feature type="active site" evidence="8">
    <location>
        <position position="166"/>
    </location>
</feature>
<evidence type="ECO:0000259" key="11">
    <source>
        <dbReference type="PROSITE" id="PS51864"/>
    </source>
</evidence>
<dbReference type="AlphaFoldDB" id="A0A3Q3WQ89"/>
<dbReference type="InterPro" id="IPR001506">
    <property type="entry name" value="Peptidase_M12A"/>
</dbReference>
<feature type="binding site" evidence="8">
    <location>
        <position position="175"/>
    </location>
    <ligand>
        <name>Zn(2+)</name>
        <dbReference type="ChEBI" id="CHEBI:29105"/>
        <note>catalytic</note>
    </ligand>
</feature>
<name>A0A3Q3WQ89_MOLML</name>
<dbReference type="SMART" id="SM00235">
    <property type="entry name" value="ZnMc"/>
    <property type="match status" value="1"/>
</dbReference>
<feature type="binding site" evidence="8">
    <location>
        <position position="169"/>
    </location>
    <ligand>
        <name>Zn(2+)</name>
        <dbReference type="ChEBI" id="CHEBI:29105"/>
        <note>catalytic</note>
    </ligand>
</feature>
<evidence type="ECO:0000256" key="10">
    <source>
        <dbReference type="SAM" id="Phobius"/>
    </source>
</evidence>
<dbReference type="OMA" id="NGCVFHQ"/>
<reference evidence="12" key="1">
    <citation type="submission" date="2025-08" db="UniProtKB">
        <authorList>
            <consortium name="Ensembl"/>
        </authorList>
    </citation>
    <scope>IDENTIFICATION</scope>
</reference>
<evidence type="ECO:0000313" key="13">
    <source>
        <dbReference type="Proteomes" id="UP000261620"/>
    </source>
</evidence>
<comment type="cofactor">
    <cofactor evidence="8 9">
        <name>Zn(2+)</name>
        <dbReference type="ChEBI" id="CHEBI:29105"/>
    </cofactor>
    <text evidence="8 9">Binds 1 zinc ion per subunit.</text>
</comment>
<keyword evidence="5 8" id="KW-0862">Zinc</keyword>
<evidence type="ECO:0000256" key="6">
    <source>
        <dbReference type="ARBA" id="ARBA00023049"/>
    </source>
</evidence>
<keyword evidence="4 8" id="KW-0378">Hydrolase</keyword>
<dbReference type="EC" id="3.4.24.-" evidence="9"/>
<dbReference type="InterPro" id="IPR034039">
    <property type="entry name" value="ZnMP_hatching_enz"/>
</dbReference>
<evidence type="ECO:0000256" key="4">
    <source>
        <dbReference type="ARBA" id="ARBA00022801"/>
    </source>
</evidence>
<dbReference type="PROSITE" id="PS51864">
    <property type="entry name" value="ASTACIN"/>
    <property type="match status" value="1"/>
</dbReference>
<dbReference type="PANTHER" id="PTHR10127:SF899">
    <property type="entry name" value="ASTACIN-LIKE METALLOENDOPEPTIDASE-RELATED"/>
    <property type="match status" value="1"/>
</dbReference>
<evidence type="ECO:0000256" key="9">
    <source>
        <dbReference type="RuleBase" id="RU361183"/>
    </source>
</evidence>
<feature type="binding site" evidence="8">
    <location>
        <position position="165"/>
    </location>
    <ligand>
        <name>Zn(2+)</name>
        <dbReference type="ChEBI" id="CHEBI:29105"/>
        <note>catalytic</note>
    </ligand>
</feature>
<evidence type="ECO:0000256" key="5">
    <source>
        <dbReference type="ARBA" id="ARBA00022833"/>
    </source>
</evidence>
<evidence type="ECO:0000256" key="8">
    <source>
        <dbReference type="PROSITE-ProRule" id="PRU01211"/>
    </source>
</evidence>
<dbReference type="InterPro" id="IPR024079">
    <property type="entry name" value="MetalloPept_cat_dom_sf"/>
</dbReference>
<keyword evidence="6 8" id="KW-0482">Metalloprotease</keyword>
<proteinExistence type="predicted"/>
<dbReference type="Ensembl" id="ENSMMOT00000020507.1">
    <property type="protein sequence ID" value="ENSMMOP00000020173.1"/>
    <property type="gene ID" value="ENSMMOG00000015333.1"/>
</dbReference>
<keyword evidence="13" id="KW-1185">Reference proteome</keyword>
<accession>A0A3Q3WQ89</accession>
<dbReference type="CDD" id="cd04283">
    <property type="entry name" value="ZnMc_hatching_enzyme"/>
    <property type="match status" value="1"/>
</dbReference>
<dbReference type="STRING" id="94237.ENSMMOP00000020173"/>
<comment type="caution">
    <text evidence="8">Lacks conserved residue(s) required for the propagation of feature annotation.</text>
</comment>
<dbReference type="Proteomes" id="UP000261620">
    <property type="component" value="Unplaced"/>
</dbReference>
<dbReference type="Pfam" id="PF01400">
    <property type="entry name" value="Astacin"/>
    <property type="match status" value="1"/>
</dbReference>